<evidence type="ECO:0000256" key="3">
    <source>
        <dbReference type="ARBA" id="ARBA00022650"/>
    </source>
</evidence>
<dbReference type="InterPro" id="IPR016162">
    <property type="entry name" value="Ald_DH_N"/>
</dbReference>
<dbReference type="Proteomes" id="UP001501303">
    <property type="component" value="Unassembled WGS sequence"/>
</dbReference>
<keyword evidence="4 7" id="KW-0521">NADP</keyword>
<dbReference type="InterPro" id="IPR016161">
    <property type="entry name" value="Ald_DH/histidinol_DH"/>
</dbReference>
<dbReference type="PROSITE" id="PS01223">
    <property type="entry name" value="PROA"/>
    <property type="match status" value="1"/>
</dbReference>
<organism evidence="9 10">
    <name type="scientific">Streptomyces sodiiphilus</name>
    <dbReference type="NCBI Taxonomy" id="226217"/>
    <lineage>
        <taxon>Bacteria</taxon>
        <taxon>Bacillati</taxon>
        <taxon>Actinomycetota</taxon>
        <taxon>Actinomycetes</taxon>
        <taxon>Kitasatosporales</taxon>
        <taxon>Streptomycetaceae</taxon>
        <taxon>Streptomyces</taxon>
    </lineage>
</organism>
<name>A0ABN2PNS7_9ACTN</name>
<accession>A0ABN2PNS7</accession>
<keyword evidence="5 7" id="KW-0560">Oxidoreductase</keyword>
<keyword evidence="2 7" id="KW-0028">Amino-acid biosynthesis</keyword>
<dbReference type="Pfam" id="PF00171">
    <property type="entry name" value="Aldedh"/>
    <property type="match status" value="1"/>
</dbReference>
<protein>
    <recommendedName>
        <fullName evidence="7">Gamma-glutamyl phosphate reductase</fullName>
        <shortName evidence="7">GPR</shortName>
        <ecNumber evidence="7">1.2.1.41</ecNumber>
    </recommendedName>
    <alternativeName>
        <fullName evidence="7">Glutamate-5-semialdehyde dehydrogenase</fullName>
    </alternativeName>
    <alternativeName>
        <fullName evidence="7">Glutamyl-gamma-semialdehyde dehydrogenase</fullName>
        <shortName evidence="7">GSA dehydrogenase</shortName>
    </alternativeName>
</protein>
<comment type="similarity">
    <text evidence="7">Belongs to the gamma-glutamyl phosphate reductase family.</text>
</comment>
<evidence type="ECO:0000256" key="5">
    <source>
        <dbReference type="ARBA" id="ARBA00023002"/>
    </source>
</evidence>
<reference evidence="9 10" key="1">
    <citation type="journal article" date="2019" name="Int. J. Syst. Evol. Microbiol.">
        <title>The Global Catalogue of Microorganisms (GCM) 10K type strain sequencing project: providing services to taxonomists for standard genome sequencing and annotation.</title>
        <authorList>
            <consortium name="The Broad Institute Genomics Platform"/>
            <consortium name="The Broad Institute Genome Sequencing Center for Infectious Disease"/>
            <person name="Wu L."/>
            <person name="Ma J."/>
        </authorList>
    </citation>
    <scope>NUCLEOTIDE SEQUENCE [LARGE SCALE GENOMIC DNA]</scope>
    <source>
        <strain evidence="9 10">JCM 13581</strain>
    </source>
</reference>
<dbReference type="NCBIfam" id="NF001221">
    <property type="entry name" value="PRK00197.1"/>
    <property type="match status" value="1"/>
</dbReference>
<dbReference type="CDD" id="cd07079">
    <property type="entry name" value="ALDH_F18-19_ProA-GPR"/>
    <property type="match status" value="1"/>
</dbReference>
<dbReference type="InterPro" id="IPR016163">
    <property type="entry name" value="Ald_DH_C"/>
</dbReference>
<dbReference type="HAMAP" id="MF_00412">
    <property type="entry name" value="ProA"/>
    <property type="match status" value="1"/>
</dbReference>
<dbReference type="EC" id="1.2.1.41" evidence="7"/>
<keyword evidence="10" id="KW-1185">Reference proteome</keyword>
<evidence type="ECO:0000256" key="1">
    <source>
        <dbReference type="ARBA" id="ARBA00004985"/>
    </source>
</evidence>
<keyword evidence="7" id="KW-0963">Cytoplasm</keyword>
<comment type="pathway">
    <text evidence="1 7">Amino-acid biosynthesis; L-proline biosynthesis; L-glutamate 5-semialdehyde from L-glutamate: step 2/2.</text>
</comment>
<proteinExistence type="inferred from homology"/>
<dbReference type="InterPro" id="IPR015590">
    <property type="entry name" value="Aldehyde_DH_dom"/>
</dbReference>
<feature type="domain" description="Aldehyde dehydrogenase" evidence="8">
    <location>
        <begin position="4"/>
        <end position="293"/>
    </location>
</feature>
<comment type="subcellular location">
    <subcellularLocation>
        <location evidence="7">Cytoplasm</location>
    </subcellularLocation>
</comment>
<evidence type="ECO:0000256" key="6">
    <source>
        <dbReference type="ARBA" id="ARBA00049024"/>
    </source>
</evidence>
<dbReference type="InterPro" id="IPR020593">
    <property type="entry name" value="G-glutamylP_reductase_CS"/>
</dbReference>
<evidence type="ECO:0000259" key="8">
    <source>
        <dbReference type="Pfam" id="PF00171"/>
    </source>
</evidence>
<gene>
    <name evidence="7" type="primary">proA</name>
    <name evidence="9" type="ORF">GCM10009716_37190</name>
</gene>
<dbReference type="SUPFAM" id="SSF53720">
    <property type="entry name" value="ALDH-like"/>
    <property type="match status" value="1"/>
</dbReference>
<evidence type="ECO:0000256" key="4">
    <source>
        <dbReference type="ARBA" id="ARBA00022857"/>
    </source>
</evidence>
<evidence type="ECO:0000313" key="9">
    <source>
        <dbReference type="EMBL" id="GAA1925484.1"/>
    </source>
</evidence>
<comment type="caution">
    <text evidence="9">The sequence shown here is derived from an EMBL/GenBank/DDBJ whole genome shotgun (WGS) entry which is preliminary data.</text>
</comment>
<dbReference type="InterPro" id="IPR000965">
    <property type="entry name" value="GPR_dom"/>
</dbReference>
<dbReference type="EMBL" id="BAAAMJ010000043">
    <property type="protein sequence ID" value="GAA1925484.1"/>
    <property type="molecule type" value="Genomic_DNA"/>
</dbReference>
<comment type="function">
    <text evidence="7">Catalyzes the NADPH-dependent reduction of L-glutamate 5-phosphate into L-glutamate 5-semialdehyde and phosphate. The product spontaneously undergoes cyclization to form 1-pyrroline-5-carboxylate.</text>
</comment>
<dbReference type="InterPro" id="IPR012134">
    <property type="entry name" value="Glu-5-SA_DH"/>
</dbReference>
<sequence>MSRSASESAVITTARRAREAAAALAPLPRTARDAALEAIADALEARSAEIVEANAQDIARARQAGTPDAIVDRLTLTEQRVSAIAADVRDVVALPDPVGEVVRGSTLPNGLELRQVRVPLGVVGIIYEARPNVTVDAASLCLKAGNAVLLRGSSSAYASNTALVAVLRDAVVAAGLPADAVQLVPGESRESVHELMGARGLVDVLIPRGGASLIKTVVEQSTVPVIETGTGNCHVYIDESADLGMAVDILVNSKAQRPSVCNAAETVLVHAGIADRFLPRALAALTEAGVKVHGDEAWQKAGSSAGVEVAPATDEDWATEYLSYDIAAAVVPGLDEAAAHIRRWTSGHTEAIVTRDTAAARRFVSLMDSTAVMVNASTRFTDGSQFGYGAEIGISTQKLHARGPMGLPELTSTTYIVTGDGHIRE</sequence>
<dbReference type="PANTHER" id="PTHR11063:SF8">
    <property type="entry name" value="DELTA-1-PYRROLINE-5-CARBOXYLATE SYNTHASE"/>
    <property type="match status" value="1"/>
</dbReference>
<dbReference type="PANTHER" id="PTHR11063">
    <property type="entry name" value="GLUTAMATE SEMIALDEHYDE DEHYDROGENASE"/>
    <property type="match status" value="1"/>
</dbReference>
<keyword evidence="3 7" id="KW-0641">Proline biosynthesis</keyword>
<evidence type="ECO:0000256" key="2">
    <source>
        <dbReference type="ARBA" id="ARBA00022605"/>
    </source>
</evidence>
<evidence type="ECO:0000313" key="10">
    <source>
        <dbReference type="Proteomes" id="UP001501303"/>
    </source>
</evidence>
<comment type="catalytic activity">
    <reaction evidence="6 7">
        <text>L-glutamate 5-semialdehyde + phosphate + NADP(+) = L-glutamyl 5-phosphate + NADPH + H(+)</text>
        <dbReference type="Rhea" id="RHEA:19541"/>
        <dbReference type="ChEBI" id="CHEBI:15378"/>
        <dbReference type="ChEBI" id="CHEBI:43474"/>
        <dbReference type="ChEBI" id="CHEBI:57783"/>
        <dbReference type="ChEBI" id="CHEBI:58066"/>
        <dbReference type="ChEBI" id="CHEBI:58274"/>
        <dbReference type="ChEBI" id="CHEBI:58349"/>
        <dbReference type="EC" id="1.2.1.41"/>
    </reaction>
</comment>
<dbReference type="Gene3D" id="3.40.309.10">
    <property type="entry name" value="Aldehyde Dehydrogenase, Chain A, domain 2"/>
    <property type="match status" value="1"/>
</dbReference>
<evidence type="ECO:0000256" key="7">
    <source>
        <dbReference type="HAMAP-Rule" id="MF_00412"/>
    </source>
</evidence>
<dbReference type="NCBIfam" id="TIGR00407">
    <property type="entry name" value="proA"/>
    <property type="match status" value="1"/>
</dbReference>
<dbReference type="RefSeq" id="WP_344263831.1">
    <property type="nucleotide sequence ID" value="NZ_BAAAMJ010000043.1"/>
</dbReference>
<dbReference type="Gene3D" id="3.40.605.10">
    <property type="entry name" value="Aldehyde Dehydrogenase, Chain A, domain 1"/>
    <property type="match status" value="1"/>
</dbReference>
<dbReference type="PIRSF" id="PIRSF000151">
    <property type="entry name" value="GPR"/>
    <property type="match status" value="1"/>
</dbReference>